<sequence>MRRERALLQGNREKAGKFRRLRIKRKNVFLLGVSAFLANAAFGMAFPYLSVYMRLIGGTMMMVGLLSVAFNLTSTIFQYPFGYLSDSTRNRKAFIALGFFSTGFFYATMALVSTPLTLLALRTAQGALGSAMMPAKSALIAELSSRIGSAYGLFSTVENAGYMVGNFLGGFLVGRVGIRGIFLLAAALLALSSMMVLFIRERPRPRRAPRLPLLPQEGRESERVIFSGAAFRRLTRGSLGLFYLTVFVVMLASGQVYSVVSVYFGEKFGQEWVGIIFGVDSLAAAVSGYHIGKLIDRYGAKRFYLAAIAGYGATFAGYALAGSPYLMLAVALLSGLKWSMTLNATSTYVAERVRANERGQAMGLLNAMMSLGWVVGPLIGGYLSGIGFSVNFLSTLIPLGLAFVLTLGLPE</sequence>
<evidence type="ECO:0000256" key="5">
    <source>
        <dbReference type="SAM" id="Phobius"/>
    </source>
</evidence>
<feature type="transmembrane region" description="Helical" evidence="5">
    <location>
        <begin position="272"/>
        <end position="291"/>
    </location>
</feature>
<dbReference type="PROSITE" id="PS50850">
    <property type="entry name" value="MFS"/>
    <property type="match status" value="1"/>
</dbReference>
<dbReference type="Proteomes" id="UP000197156">
    <property type="component" value="Chromosome"/>
</dbReference>
<feature type="transmembrane region" description="Helical" evidence="5">
    <location>
        <begin position="93"/>
        <end position="112"/>
    </location>
</feature>
<dbReference type="GO" id="GO:0016020">
    <property type="term" value="C:membrane"/>
    <property type="evidence" value="ECO:0007669"/>
    <property type="project" value="UniProtKB-SubCell"/>
</dbReference>
<dbReference type="EMBL" id="CP014854">
    <property type="protein sequence ID" value="ASI98864.1"/>
    <property type="molecule type" value="Genomic_DNA"/>
</dbReference>
<reference evidence="7 8" key="1">
    <citation type="submission" date="2016-03" db="EMBL/GenBank/DDBJ databases">
        <title>Complete genome sequence of Thermococcus celer.</title>
        <authorList>
            <person name="Oger P.M."/>
        </authorList>
    </citation>
    <scope>NUCLEOTIDE SEQUENCE [LARGE SCALE GENOMIC DNA]</scope>
    <source>
        <strain evidence="7 8">Vu 13</strain>
    </source>
</reference>
<feature type="transmembrane region" description="Helical" evidence="5">
    <location>
        <begin position="176"/>
        <end position="199"/>
    </location>
</feature>
<feature type="domain" description="Major facilitator superfamily (MFS) profile" evidence="6">
    <location>
        <begin position="27"/>
        <end position="411"/>
    </location>
</feature>
<dbReference type="OrthoDB" id="117970at2157"/>
<keyword evidence="3 5" id="KW-1133">Transmembrane helix</keyword>
<dbReference type="PANTHER" id="PTHR23518:SF2">
    <property type="entry name" value="MAJOR FACILITATOR SUPERFAMILY TRANSPORTER"/>
    <property type="match status" value="1"/>
</dbReference>
<proteinExistence type="predicted"/>
<keyword evidence="4 5" id="KW-0472">Membrane</keyword>
<gene>
    <name evidence="7" type="ORF">A3L02_04465</name>
</gene>
<organism evidence="7 8">
    <name type="scientific">Thermococcus celer Vu 13 = JCM 8558</name>
    <dbReference type="NCBI Taxonomy" id="1293037"/>
    <lineage>
        <taxon>Archaea</taxon>
        <taxon>Methanobacteriati</taxon>
        <taxon>Methanobacteriota</taxon>
        <taxon>Thermococci</taxon>
        <taxon>Thermococcales</taxon>
        <taxon>Thermococcaceae</taxon>
        <taxon>Thermococcus</taxon>
    </lineage>
</organism>
<evidence type="ECO:0000313" key="7">
    <source>
        <dbReference type="EMBL" id="ASI98864.1"/>
    </source>
</evidence>
<dbReference type="InterPro" id="IPR036259">
    <property type="entry name" value="MFS_trans_sf"/>
</dbReference>
<evidence type="ECO:0000256" key="1">
    <source>
        <dbReference type="ARBA" id="ARBA00004370"/>
    </source>
</evidence>
<keyword evidence="2 5" id="KW-0812">Transmembrane</keyword>
<feature type="transmembrane region" description="Helical" evidence="5">
    <location>
        <begin position="55"/>
        <end position="81"/>
    </location>
</feature>
<dbReference type="Pfam" id="PF00083">
    <property type="entry name" value="Sugar_tr"/>
    <property type="match status" value="1"/>
</dbReference>
<dbReference type="Gene3D" id="1.20.1250.20">
    <property type="entry name" value="MFS general substrate transporter like domains"/>
    <property type="match status" value="2"/>
</dbReference>
<dbReference type="CDD" id="cd17325">
    <property type="entry name" value="MFS_MdtG_SLC18_like"/>
    <property type="match status" value="1"/>
</dbReference>
<evidence type="ECO:0000256" key="4">
    <source>
        <dbReference type="ARBA" id="ARBA00023136"/>
    </source>
</evidence>
<dbReference type="SUPFAM" id="SSF103473">
    <property type="entry name" value="MFS general substrate transporter"/>
    <property type="match status" value="1"/>
</dbReference>
<feature type="transmembrane region" description="Helical" evidence="5">
    <location>
        <begin position="28"/>
        <end position="49"/>
    </location>
</feature>
<feature type="transmembrane region" description="Helical" evidence="5">
    <location>
        <begin position="386"/>
        <end position="409"/>
    </location>
</feature>
<dbReference type="InterPro" id="IPR005828">
    <property type="entry name" value="MFS_sugar_transport-like"/>
</dbReference>
<feature type="transmembrane region" description="Helical" evidence="5">
    <location>
        <begin position="241"/>
        <end position="260"/>
    </location>
</feature>
<dbReference type="Pfam" id="PF07690">
    <property type="entry name" value="MFS_1"/>
    <property type="match status" value="1"/>
</dbReference>
<dbReference type="KEGG" id="tce:A3L02_04465"/>
<dbReference type="GO" id="GO:0022857">
    <property type="term" value="F:transmembrane transporter activity"/>
    <property type="evidence" value="ECO:0007669"/>
    <property type="project" value="InterPro"/>
</dbReference>
<protein>
    <submittedName>
        <fullName evidence="7">Transporter</fullName>
    </submittedName>
</protein>
<dbReference type="GeneID" id="33323984"/>
<feature type="transmembrane region" description="Helical" evidence="5">
    <location>
        <begin position="303"/>
        <end position="321"/>
    </location>
</feature>
<keyword evidence="8" id="KW-1185">Reference proteome</keyword>
<dbReference type="RefSeq" id="WP_088862819.1">
    <property type="nucleotide sequence ID" value="NZ_CP014854.1"/>
</dbReference>
<dbReference type="InterPro" id="IPR011701">
    <property type="entry name" value="MFS"/>
</dbReference>
<evidence type="ECO:0000256" key="3">
    <source>
        <dbReference type="ARBA" id="ARBA00022989"/>
    </source>
</evidence>
<comment type="subcellular location">
    <subcellularLocation>
        <location evidence="1">Membrane</location>
    </subcellularLocation>
</comment>
<accession>A0A218P1R8</accession>
<evidence type="ECO:0000259" key="6">
    <source>
        <dbReference type="PROSITE" id="PS50850"/>
    </source>
</evidence>
<feature type="transmembrane region" description="Helical" evidence="5">
    <location>
        <begin position="361"/>
        <end position="380"/>
    </location>
</feature>
<evidence type="ECO:0000313" key="8">
    <source>
        <dbReference type="Proteomes" id="UP000197156"/>
    </source>
</evidence>
<dbReference type="InterPro" id="IPR020846">
    <property type="entry name" value="MFS_dom"/>
</dbReference>
<dbReference type="AlphaFoldDB" id="A0A218P1R8"/>
<feature type="transmembrane region" description="Helical" evidence="5">
    <location>
        <begin position="327"/>
        <end position="349"/>
    </location>
</feature>
<name>A0A218P1R8_THECE</name>
<evidence type="ECO:0000256" key="2">
    <source>
        <dbReference type="ARBA" id="ARBA00022692"/>
    </source>
</evidence>
<dbReference type="PANTHER" id="PTHR23518">
    <property type="entry name" value="C-METHYLTRANSFERASE"/>
    <property type="match status" value="1"/>
</dbReference>